<proteinExistence type="predicted"/>
<dbReference type="Proteomes" id="UP000625283">
    <property type="component" value="Unassembled WGS sequence"/>
</dbReference>
<evidence type="ECO:0000313" key="2">
    <source>
        <dbReference type="EMBL" id="MBL1410386.1"/>
    </source>
</evidence>
<organism evidence="2 3">
    <name type="scientific">Sphingobacterium faecale</name>
    <dbReference type="NCBI Taxonomy" id="2803775"/>
    <lineage>
        <taxon>Bacteria</taxon>
        <taxon>Pseudomonadati</taxon>
        <taxon>Bacteroidota</taxon>
        <taxon>Sphingobacteriia</taxon>
        <taxon>Sphingobacteriales</taxon>
        <taxon>Sphingobacteriaceae</taxon>
        <taxon>Sphingobacterium</taxon>
    </lineage>
</organism>
<gene>
    <name evidence="2" type="ORF">JKG61_16640</name>
</gene>
<comment type="caution">
    <text evidence="2">The sequence shown here is derived from an EMBL/GenBank/DDBJ whole genome shotgun (WGS) entry which is preliminary data.</text>
</comment>
<reference evidence="2 3" key="1">
    <citation type="submission" date="2021-01" db="EMBL/GenBank/DDBJ databases">
        <title>C459-1 draft genome sequence.</title>
        <authorList>
            <person name="Zhang X.-F."/>
        </authorList>
    </citation>
    <scope>NUCLEOTIDE SEQUENCE [LARGE SCALE GENOMIC DNA]</scope>
    <source>
        <strain evidence="3">C459-1</strain>
    </source>
</reference>
<dbReference type="RefSeq" id="WP_202104082.1">
    <property type="nucleotide sequence ID" value="NZ_JAERTY010000009.1"/>
</dbReference>
<keyword evidence="1" id="KW-0812">Transmembrane</keyword>
<accession>A0ABS1R6Q5</accession>
<dbReference type="EMBL" id="JAERTY010000009">
    <property type="protein sequence ID" value="MBL1410386.1"/>
    <property type="molecule type" value="Genomic_DNA"/>
</dbReference>
<keyword evidence="3" id="KW-1185">Reference proteome</keyword>
<keyword evidence="1" id="KW-1133">Transmembrane helix</keyword>
<evidence type="ECO:0000256" key="1">
    <source>
        <dbReference type="SAM" id="Phobius"/>
    </source>
</evidence>
<evidence type="ECO:0000313" key="3">
    <source>
        <dbReference type="Proteomes" id="UP000625283"/>
    </source>
</evidence>
<keyword evidence="1" id="KW-0472">Membrane</keyword>
<name>A0ABS1R6Q5_9SPHI</name>
<protein>
    <submittedName>
        <fullName evidence="2">Uncharacterized protein</fullName>
    </submittedName>
</protein>
<sequence length="129" mass="15317">MSCRTSKYRLEEQIATRQVHRSESHEWQQYLQQDSTVRYWHFVSDSIFYFHPDTGLWALGGWLYAAEQSIHEKLLQSNISHRDSTALQAHAALKEQKVVRKKQLPWYVYLIVVLAVASLGIYYLWRKGF</sequence>
<feature type="transmembrane region" description="Helical" evidence="1">
    <location>
        <begin position="106"/>
        <end position="125"/>
    </location>
</feature>